<evidence type="ECO:0000313" key="2">
    <source>
        <dbReference type="Proteomes" id="UP000076830"/>
    </source>
</evidence>
<gene>
    <name evidence="1" type="ORF">I596_3500</name>
</gene>
<sequence>MIAGFASPVTGCIPMLRTRMARLFSLAYDPTLGVVDSGRTDRYLTRCARGAASLPFSARLPGERVTFSCVPKRK</sequence>
<evidence type="ECO:0000313" key="1">
    <source>
        <dbReference type="EMBL" id="ANB19488.1"/>
    </source>
</evidence>
<name>A0A160DXN2_9GAMM</name>
<dbReference type="AlphaFoldDB" id="A0A160DXN2"/>
<reference evidence="1 2" key="1">
    <citation type="submission" date="2016-04" db="EMBL/GenBank/DDBJ databases">
        <title>Complete genome sequence of Dokdonella koreensis DS-123T.</title>
        <authorList>
            <person name="Kim J.F."/>
            <person name="Lee H."/>
            <person name="Kwak M.-J."/>
        </authorList>
    </citation>
    <scope>NUCLEOTIDE SEQUENCE [LARGE SCALE GENOMIC DNA]</scope>
    <source>
        <strain evidence="1 2">DS-123</strain>
    </source>
</reference>
<keyword evidence="2" id="KW-1185">Reference proteome</keyword>
<dbReference type="KEGG" id="dko:I596_3500"/>
<protein>
    <submittedName>
        <fullName evidence="1">Uncharacterized protein</fullName>
    </submittedName>
</protein>
<organism evidence="1 2">
    <name type="scientific">Dokdonella koreensis DS-123</name>
    <dbReference type="NCBI Taxonomy" id="1300342"/>
    <lineage>
        <taxon>Bacteria</taxon>
        <taxon>Pseudomonadati</taxon>
        <taxon>Pseudomonadota</taxon>
        <taxon>Gammaproteobacteria</taxon>
        <taxon>Lysobacterales</taxon>
        <taxon>Rhodanobacteraceae</taxon>
        <taxon>Dokdonella</taxon>
    </lineage>
</organism>
<proteinExistence type="predicted"/>
<dbReference type="EMBL" id="CP015249">
    <property type="protein sequence ID" value="ANB19488.1"/>
    <property type="molecule type" value="Genomic_DNA"/>
</dbReference>
<dbReference type="Proteomes" id="UP000076830">
    <property type="component" value="Chromosome"/>
</dbReference>
<accession>A0A160DXN2</accession>
<dbReference type="STRING" id="1300342.I596_3500"/>